<keyword evidence="3" id="KW-0479">Metal-binding</keyword>
<dbReference type="RefSeq" id="WP_097554358.1">
    <property type="nucleotide sequence ID" value="NZ_PCMW01000055.1"/>
</dbReference>
<dbReference type="Pfam" id="PF00293">
    <property type="entry name" value="NUDIX"/>
    <property type="match status" value="1"/>
</dbReference>
<dbReference type="PANTHER" id="PTHR12992">
    <property type="entry name" value="NUDIX HYDROLASE"/>
    <property type="match status" value="1"/>
</dbReference>
<dbReference type="OrthoDB" id="9802805at2"/>
<gene>
    <name evidence="8" type="ORF">B0A77_10175</name>
</gene>
<evidence type="ECO:0000256" key="2">
    <source>
        <dbReference type="ARBA" id="ARBA00001946"/>
    </source>
</evidence>
<evidence type="ECO:0000256" key="1">
    <source>
        <dbReference type="ARBA" id="ARBA00001936"/>
    </source>
</evidence>
<dbReference type="Gene3D" id="3.90.79.10">
    <property type="entry name" value="Nucleoside Triphosphate Pyrophosphohydrolase"/>
    <property type="match status" value="1"/>
</dbReference>
<dbReference type="AlphaFoldDB" id="A0A2H3KCB4"/>
<dbReference type="GO" id="GO:0046872">
    <property type="term" value="F:metal ion binding"/>
    <property type="evidence" value="ECO:0007669"/>
    <property type="project" value="UniProtKB-KW"/>
</dbReference>
<evidence type="ECO:0000256" key="3">
    <source>
        <dbReference type="ARBA" id="ARBA00022723"/>
    </source>
</evidence>
<protein>
    <submittedName>
        <fullName evidence="8">Coenzyme A pyrophosphatase</fullName>
    </submittedName>
</protein>
<comment type="cofactor">
    <cofactor evidence="1">
        <name>Mn(2+)</name>
        <dbReference type="ChEBI" id="CHEBI:29035"/>
    </cofactor>
</comment>
<reference evidence="8 9" key="1">
    <citation type="submission" date="2017-09" db="EMBL/GenBank/DDBJ databases">
        <title>Whole genomes of Flavobacteriaceae.</title>
        <authorList>
            <person name="Stine C."/>
            <person name="Li C."/>
            <person name="Tadesse D."/>
        </authorList>
    </citation>
    <scope>NUCLEOTIDE SEQUENCE [LARGE SCALE GENOMIC DNA]</scope>
    <source>
        <strain evidence="8 9">ATCC 35036</strain>
    </source>
</reference>
<evidence type="ECO:0000256" key="6">
    <source>
        <dbReference type="ARBA" id="ARBA00023211"/>
    </source>
</evidence>
<evidence type="ECO:0000313" key="8">
    <source>
        <dbReference type="EMBL" id="PDS23738.1"/>
    </source>
</evidence>
<evidence type="ECO:0000313" key="9">
    <source>
        <dbReference type="Proteomes" id="UP000220828"/>
    </source>
</evidence>
<dbReference type="SUPFAM" id="SSF55811">
    <property type="entry name" value="Nudix"/>
    <property type="match status" value="1"/>
</dbReference>
<dbReference type="PANTHER" id="PTHR12992:SF11">
    <property type="entry name" value="MITOCHONDRIAL COENZYME A DIPHOSPHATASE NUDT8"/>
    <property type="match status" value="1"/>
</dbReference>
<organism evidence="8 9">
    <name type="scientific">Flavobacterium branchiophilum</name>
    <dbReference type="NCBI Taxonomy" id="55197"/>
    <lineage>
        <taxon>Bacteria</taxon>
        <taxon>Pseudomonadati</taxon>
        <taxon>Bacteroidota</taxon>
        <taxon>Flavobacteriia</taxon>
        <taxon>Flavobacteriales</taxon>
        <taxon>Flavobacteriaceae</taxon>
        <taxon>Flavobacterium</taxon>
    </lineage>
</organism>
<proteinExistence type="predicted"/>
<dbReference type="InterPro" id="IPR015797">
    <property type="entry name" value="NUDIX_hydrolase-like_dom_sf"/>
</dbReference>
<dbReference type="CDD" id="cd03426">
    <property type="entry name" value="NUDIX_CoAse_Nudt7"/>
    <property type="match status" value="1"/>
</dbReference>
<dbReference type="GO" id="GO:0010945">
    <property type="term" value="F:coenzyme A diphosphatase activity"/>
    <property type="evidence" value="ECO:0007669"/>
    <property type="project" value="InterPro"/>
</dbReference>
<accession>A0A2H3KCB4</accession>
<dbReference type="InterPro" id="IPR045121">
    <property type="entry name" value="CoAse"/>
</dbReference>
<keyword evidence="5" id="KW-0460">Magnesium</keyword>
<keyword evidence="4" id="KW-0378">Hydrolase</keyword>
<name>A0A2H3KCB4_9FLAO</name>
<feature type="domain" description="Nudix hydrolase" evidence="7">
    <location>
        <begin position="47"/>
        <end position="180"/>
    </location>
</feature>
<evidence type="ECO:0000256" key="4">
    <source>
        <dbReference type="ARBA" id="ARBA00022801"/>
    </source>
</evidence>
<dbReference type="Proteomes" id="UP000220828">
    <property type="component" value="Unassembled WGS sequence"/>
</dbReference>
<evidence type="ECO:0000259" key="7">
    <source>
        <dbReference type="PROSITE" id="PS51462"/>
    </source>
</evidence>
<dbReference type="PROSITE" id="PS51462">
    <property type="entry name" value="NUDIX"/>
    <property type="match status" value="1"/>
</dbReference>
<keyword evidence="6" id="KW-0464">Manganese</keyword>
<dbReference type="InterPro" id="IPR000086">
    <property type="entry name" value="NUDIX_hydrolase_dom"/>
</dbReference>
<sequence>MKFSDFTTLISKIQVAPLEGSVAHDKMCPPERNEMLQKQGQNVWNEAKTAAVLSLIYPKDEEAHLVLIVRNTYKGVHSAQIAFPGGKVETTDKSLAHTALRETFEEIGIVANDINIIKPLSQLYIPPSRFWVHPFLGVANRSLSFVPDANEVAQIIEWPLKHILDETKIGEKLMQTSYMQAVEVPGFMIDEHFVWGATAMILSELKECLKSVL</sequence>
<evidence type="ECO:0000256" key="5">
    <source>
        <dbReference type="ARBA" id="ARBA00022842"/>
    </source>
</evidence>
<comment type="caution">
    <text evidence="8">The sequence shown here is derived from an EMBL/GenBank/DDBJ whole genome shotgun (WGS) entry which is preliminary data.</text>
</comment>
<dbReference type="EMBL" id="PCMW01000055">
    <property type="protein sequence ID" value="PDS23738.1"/>
    <property type="molecule type" value="Genomic_DNA"/>
</dbReference>
<comment type="cofactor">
    <cofactor evidence="2">
        <name>Mg(2+)</name>
        <dbReference type="ChEBI" id="CHEBI:18420"/>
    </cofactor>
</comment>